<keyword evidence="2" id="KW-1185">Reference proteome</keyword>
<accession>A0A1J1J2T7</accession>
<name>A0A1J1J2T7_9DIPT</name>
<dbReference type="Proteomes" id="UP000183832">
    <property type="component" value="Unassembled WGS sequence"/>
</dbReference>
<proteinExistence type="predicted"/>
<sequence>MRSHELTRNFASDHSNDANSLAFNASQSVNLHRYINYANLFSVGNSVTLINSTCRLPTKAFHTNKSHTQSPTALILGFKTKDFNDVTRFACKLFFRDGVECHNKDVADCLRSNYFFSTKT</sequence>
<organism evidence="1 2">
    <name type="scientific">Clunio marinus</name>
    <dbReference type="NCBI Taxonomy" id="568069"/>
    <lineage>
        <taxon>Eukaryota</taxon>
        <taxon>Metazoa</taxon>
        <taxon>Ecdysozoa</taxon>
        <taxon>Arthropoda</taxon>
        <taxon>Hexapoda</taxon>
        <taxon>Insecta</taxon>
        <taxon>Pterygota</taxon>
        <taxon>Neoptera</taxon>
        <taxon>Endopterygota</taxon>
        <taxon>Diptera</taxon>
        <taxon>Nematocera</taxon>
        <taxon>Chironomoidea</taxon>
        <taxon>Chironomidae</taxon>
        <taxon>Clunio</taxon>
    </lineage>
</organism>
<dbReference type="AlphaFoldDB" id="A0A1J1J2T7"/>
<dbReference type="EMBL" id="CVRI01000067">
    <property type="protein sequence ID" value="CRL06803.1"/>
    <property type="molecule type" value="Genomic_DNA"/>
</dbReference>
<evidence type="ECO:0000313" key="1">
    <source>
        <dbReference type="EMBL" id="CRL06803.1"/>
    </source>
</evidence>
<reference evidence="1 2" key="1">
    <citation type="submission" date="2015-04" db="EMBL/GenBank/DDBJ databases">
        <authorList>
            <person name="Syromyatnikov M.Y."/>
            <person name="Popov V.N."/>
        </authorList>
    </citation>
    <scope>NUCLEOTIDE SEQUENCE [LARGE SCALE GENOMIC DNA]</scope>
</reference>
<gene>
    <name evidence="1" type="ORF">CLUMA_CG019686</name>
</gene>
<evidence type="ECO:0000313" key="2">
    <source>
        <dbReference type="Proteomes" id="UP000183832"/>
    </source>
</evidence>
<protein>
    <submittedName>
        <fullName evidence="1">CLUMA_CG019686, isoform A</fullName>
    </submittedName>
</protein>